<dbReference type="Pfam" id="PF18701">
    <property type="entry name" value="DUF5641"/>
    <property type="match status" value="1"/>
</dbReference>
<proteinExistence type="predicted"/>
<reference evidence="3 4" key="1">
    <citation type="submission" date="2022-05" db="EMBL/GenBank/DDBJ databases">
        <title>A multi-omics perspective on studying reproductive biology in Daphnia sinensis.</title>
        <authorList>
            <person name="Jia J."/>
        </authorList>
    </citation>
    <scope>NUCLEOTIDE SEQUENCE [LARGE SCALE GENOMIC DNA]</scope>
    <source>
        <strain evidence="3 4">WSL</strain>
    </source>
</reference>
<feature type="compositionally biased region" description="Polar residues" evidence="1">
    <location>
        <begin position="207"/>
        <end position="225"/>
    </location>
</feature>
<evidence type="ECO:0000256" key="1">
    <source>
        <dbReference type="SAM" id="MobiDB-lite"/>
    </source>
</evidence>
<protein>
    <recommendedName>
        <fullName evidence="2">DUF5641 domain-containing protein</fullName>
    </recommendedName>
</protein>
<dbReference type="PANTHER" id="PTHR47331">
    <property type="entry name" value="PHD-TYPE DOMAIN-CONTAINING PROTEIN"/>
    <property type="match status" value="1"/>
</dbReference>
<accession>A0AAD5LVW6</accession>
<feature type="region of interest" description="Disordered" evidence="1">
    <location>
        <begin position="170"/>
        <end position="227"/>
    </location>
</feature>
<feature type="compositionally biased region" description="Polar residues" evidence="1">
    <location>
        <begin position="170"/>
        <end position="179"/>
    </location>
</feature>
<gene>
    <name evidence="3" type="ORF">GHT06_008765</name>
</gene>
<name>A0AAD5LVW6_9CRUS</name>
<evidence type="ECO:0000259" key="2">
    <source>
        <dbReference type="Pfam" id="PF18701"/>
    </source>
</evidence>
<dbReference type="Proteomes" id="UP000820818">
    <property type="component" value="Linkage Group LG1"/>
</dbReference>
<dbReference type="EMBL" id="WJBH02000001">
    <property type="protein sequence ID" value="KAI9565023.1"/>
    <property type="molecule type" value="Genomic_DNA"/>
</dbReference>
<feature type="compositionally biased region" description="Basic and acidic residues" evidence="1">
    <location>
        <begin position="183"/>
        <end position="200"/>
    </location>
</feature>
<dbReference type="InterPro" id="IPR040676">
    <property type="entry name" value="DUF5641"/>
</dbReference>
<keyword evidence="4" id="KW-1185">Reference proteome</keyword>
<evidence type="ECO:0000313" key="3">
    <source>
        <dbReference type="EMBL" id="KAI9565023.1"/>
    </source>
</evidence>
<sequence>MVTHLKSMQAVINSRPLAWDVDSPNDSAFYVTPSDLLIGRRAVAFPSSVDLNNFDWNEDLGKLSKRLPHQKQVFDRAWKSWTNCYQRDLRNFAHRDRPGSTQPIQVGQMVMIRDDLLSRFKWKVGLVTNLHVGRDERVRMVDLRLPSGNSTTRAIQSLYSLENDVLPAESQTLSDSPCSQRKLRFESPSEGNSRGECKEMEVEDGNAASTKVGNNNPNLDVTRSLRSGRPHCLKPYL</sequence>
<evidence type="ECO:0000313" key="4">
    <source>
        <dbReference type="Proteomes" id="UP000820818"/>
    </source>
</evidence>
<comment type="caution">
    <text evidence="3">The sequence shown here is derived from an EMBL/GenBank/DDBJ whole genome shotgun (WGS) entry which is preliminary data.</text>
</comment>
<dbReference type="AlphaFoldDB" id="A0AAD5LVW6"/>
<feature type="domain" description="DUF5641" evidence="2">
    <location>
        <begin position="68"/>
        <end position="159"/>
    </location>
</feature>
<dbReference type="PANTHER" id="PTHR47331:SF5">
    <property type="entry name" value="RIBONUCLEASE H"/>
    <property type="match status" value="1"/>
</dbReference>
<organism evidence="3 4">
    <name type="scientific">Daphnia sinensis</name>
    <dbReference type="NCBI Taxonomy" id="1820382"/>
    <lineage>
        <taxon>Eukaryota</taxon>
        <taxon>Metazoa</taxon>
        <taxon>Ecdysozoa</taxon>
        <taxon>Arthropoda</taxon>
        <taxon>Crustacea</taxon>
        <taxon>Branchiopoda</taxon>
        <taxon>Diplostraca</taxon>
        <taxon>Cladocera</taxon>
        <taxon>Anomopoda</taxon>
        <taxon>Daphniidae</taxon>
        <taxon>Daphnia</taxon>
        <taxon>Daphnia similis group</taxon>
    </lineage>
</organism>